<keyword evidence="4" id="KW-1185">Reference proteome</keyword>
<evidence type="ECO:0000256" key="1">
    <source>
        <dbReference type="SAM" id="MobiDB-lite"/>
    </source>
</evidence>
<proteinExistence type="predicted"/>
<feature type="compositionally biased region" description="Basic and acidic residues" evidence="1">
    <location>
        <begin position="125"/>
        <end position="140"/>
    </location>
</feature>
<keyword evidence="2" id="KW-0472">Membrane</keyword>
<dbReference type="AlphaFoldDB" id="A0A6A6FB50"/>
<dbReference type="Proteomes" id="UP000799539">
    <property type="component" value="Unassembled WGS sequence"/>
</dbReference>
<dbReference type="OrthoDB" id="5398191at2759"/>
<gene>
    <name evidence="3" type="ORF">CERZMDRAFT_106737</name>
</gene>
<feature type="compositionally biased region" description="Basic and acidic residues" evidence="1">
    <location>
        <begin position="94"/>
        <end position="105"/>
    </location>
</feature>
<feature type="region of interest" description="Disordered" evidence="1">
    <location>
        <begin position="200"/>
        <end position="226"/>
    </location>
</feature>
<sequence length="493" mass="54541">MSSYFTLPSFARAKKNQEELKKTNPTQPVLKDEDERFLERHLSQDEGPKPDLPPRPADVAKVTDEGEVKDASLAEAKAAEGDVVVPETQPESADAPKEKSQRKSFELPSQEEAEAATRGWNSAVKLDDERGTNSAQEKKTWASYLPAKLQPTKKDAISGTKNSSEQESKADDGDQRTWGEYASNLVLSNSLPSWPESWTWSSKDKDAKPEPVYNEDGTINEEKTKEKQEREISVLLDNLNMSAINNRVFAFNQETQKFYDRFAQCLKDTINGVPTAYDDMDKLMRDAGPTLEKQFKTMPPFVQTLVKSLPAKIGTSLAPEIMAAASEKPGADLKAKQAAEASSTPTSSKPQDKKKRTIPGLKKLMSKEGVVATMLRNTVNFLTTRFPFLASTTNVVLSLAVFILMFVFWYCHKRGKEVRLANESASSSQILEDDANTDIEVSESSDGEEERKAAAAAEADTHSKIEKTLNQPDPAKVPLPRTESDVGAEKTKN</sequence>
<feature type="compositionally biased region" description="Basic and acidic residues" evidence="1">
    <location>
        <begin position="30"/>
        <end position="49"/>
    </location>
</feature>
<feature type="compositionally biased region" description="Basic and acidic residues" evidence="1">
    <location>
        <begin position="482"/>
        <end position="493"/>
    </location>
</feature>
<feature type="compositionally biased region" description="Basic and acidic residues" evidence="1">
    <location>
        <begin position="61"/>
        <end position="80"/>
    </location>
</feature>
<name>A0A6A6FB50_9PEZI</name>
<keyword evidence="2" id="KW-1133">Transmembrane helix</keyword>
<keyword evidence="2" id="KW-0812">Transmembrane</keyword>
<feature type="compositionally biased region" description="Acidic residues" evidence="1">
    <location>
        <begin position="431"/>
        <end position="448"/>
    </location>
</feature>
<feature type="region of interest" description="Disordered" evidence="1">
    <location>
        <begin position="423"/>
        <end position="493"/>
    </location>
</feature>
<dbReference type="EMBL" id="ML992680">
    <property type="protein sequence ID" value="KAF2210616.1"/>
    <property type="molecule type" value="Genomic_DNA"/>
</dbReference>
<feature type="region of interest" description="Disordered" evidence="1">
    <location>
        <begin position="332"/>
        <end position="360"/>
    </location>
</feature>
<feature type="compositionally biased region" description="Polar residues" evidence="1">
    <location>
        <begin position="340"/>
        <end position="349"/>
    </location>
</feature>
<feature type="compositionally biased region" description="Basic and acidic residues" evidence="1">
    <location>
        <begin position="449"/>
        <end position="467"/>
    </location>
</feature>
<accession>A0A6A6FB50</accession>
<reference evidence="3" key="1">
    <citation type="journal article" date="2020" name="Stud. Mycol.">
        <title>101 Dothideomycetes genomes: a test case for predicting lifestyles and emergence of pathogens.</title>
        <authorList>
            <person name="Haridas S."/>
            <person name="Albert R."/>
            <person name="Binder M."/>
            <person name="Bloem J."/>
            <person name="Labutti K."/>
            <person name="Salamov A."/>
            <person name="Andreopoulos B."/>
            <person name="Baker S."/>
            <person name="Barry K."/>
            <person name="Bills G."/>
            <person name="Bluhm B."/>
            <person name="Cannon C."/>
            <person name="Castanera R."/>
            <person name="Culley D."/>
            <person name="Daum C."/>
            <person name="Ezra D."/>
            <person name="Gonzalez J."/>
            <person name="Henrissat B."/>
            <person name="Kuo A."/>
            <person name="Liang C."/>
            <person name="Lipzen A."/>
            <person name="Lutzoni F."/>
            <person name="Magnuson J."/>
            <person name="Mondo S."/>
            <person name="Nolan M."/>
            <person name="Ohm R."/>
            <person name="Pangilinan J."/>
            <person name="Park H.-J."/>
            <person name="Ramirez L."/>
            <person name="Alfaro M."/>
            <person name="Sun H."/>
            <person name="Tritt A."/>
            <person name="Yoshinaga Y."/>
            <person name="Zwiers L.-H."/>
            <person name="Turgeon B."/>
            <person name="Goodwin S."/>
            <person name="Spatafora J."/>
            <person name="Crous P."/>
            <person name="Grigoriev I."/>
        </authorList>
    </citation>
    <scope>NUCLEOTIDE SEQUENCE</scope>
    <source>
        <strain evidence="3">SCOH1-5</strain>
    </source>
</reference>
<feature type="transmembrane region" description="Helical" evidence="2">
    <location>
        <begin position="386"/>
        <end position="410"/>
    </location>
</feature>
<organism evidence="3 4">
    <name type="scientific">Cercospora zeae-maydis SCOH1-5</name>
    <dbReference type="NCBI Taxonomy" id="717836"/>
    <lineage>
        <taxon>Eukaryota</taxon>
        <taxon>Fungi</taxon>
        <taxon>Dikarya</taxon>
        <taxon>Ascomycota</taxon>
        <taxon>Pezizomycotina</taxon>
        <taxon>Dothideomycetes</taxon>
        <taxon>Dothideomycetidae</taxon>
        <taxon>Mycosphaerellales</taxon>
        <taxon>Mycosphaerellaceae</taxon>
        <taxon>Cercospora</taxon>
    </lineage>
</organism>
<protein>
    <submittedName>
        <fullName evidence="3">Uncharacterized protein</fullName>
    </submittedName>
</protein>
<evidence type="ECO:0000256" key="2">
    <source>
        <dbReference type="SAM" id="Phobius"/>
    </source>
</evidence>
<evidence type="ECO:0000313" key="4">
    <source>
        <dbReference type="Proteomes" id="UP000799539"/>
    </source>
</evidence>
<feature type="region of interest" description="Disordered" evidence="1">
    <location>
        <begin position="15"/>
        <end position="177"/>
    </location>
</feature>
<feature type="compositionally biased region" description="Basic and acidic residues" evidence="1">
    <location>
        <begin position="164"/>
        <end position="177"/>
    </location>
</feature>
<evidence type="ECO:0000313" key="3">
    <source>
        <dbReference type="EMBL" id="KAF2210616.1"/>
    </source>
</evidence>